<reference evidence="7" key="1">
    <citation type="submission" date="2016-11" db="EMBL/GenBank/DDBJ databases">
        <authorList>
            <person name="Varghese N."/>
            <person name="Submissions S."/>
        </authorList>
    </citation>
    <scope>NUCLEOTIDE SEQUENCE [LARGE SCALE GENOMIC DNA]</scope>
    <source>
        <strain evidence="7">DSM 27623</strain>
    </source>
</reference>
<dbReference type="InterPro" id="IPR002052">
    <property type="entry name" value="DNA_methylase_N6_adenine_CS"/>
</dbReference>
<dbReference type="InterPro" id="IPR012327">
    <property type="entry name" value="MeTrfase_D12"/>
</dbReference>
<gene>
    <name evidence="6" type="ORF">SAMN05444409_1429</name>
</gene>
<name>A0A1N6FR37_9FLAO</name>
<dbReference type="AlphaFoldDB" id="A0A1N6FR37"/>
<keyword evidence="7" id="KW-1185">Reference proteome</keyword>
<dbReference type="GO" id="GO:0032259">
    <property type="term" value="P:methylation"/>
    <property type="evidence" value="ECO:0007669"/>
    <property type="project" value="UniProtKB-KW"/>
</dbReference>
<dbReference type="GO" id="GO:0009007">
    <property type="term" value="F:site-specific DNA-methyltransferase (adenine-specific) activity"/>
    <property type="evidence" value="ECO:0007669"/>
    <property type="project" value="UniProtKB-EC"/>
</dbReference>
<evidence type="ECO:0000313" key="6">
    <source>
        <dbReference type="EMBL" id="SIN97759.1"/>
    </source>
</evidence>
<keyword evidence="4" id="KW-0949">S-adenosyl-L-methionine</keyword>
<dbReference type="EMBL" id="FSRK01000001">
    <property type="protein sequence ID" value="SIN97759.1"/>
    <property type="molecule type" value="Genomic_DNA"/>
</dbReference>
<dbReference type="EC" id="2.1.1.72" evidence="1"/>
<evidence type="ECO:0000256" key="1">
    <source>
        <dbReference type="ARBA" id="ARBA00011900"/>
    </source>
</evidence>
<dbReference type="InterPro" id="IPR029063">
    <property type="entry name" value="SAM-dependent_MTases_sf"/>
</dbReference>
<evidence type="ECO:0000256" key="4">
    <source>
        <dbReference type="ARBA" id="ARBA00022691"/>
    </source>
</evidence>
<keyword evidence="2 6" id="KW-0489">Methyltransferase</keyword>
<dbReference type="PROSITE" id="PS00092">
    <property type="entry name" value="N6_MTASE"/>
    <property type="match status" value="1"/>
</dbReference>
<dbReference type="Proteomes" id="UP000185207">
    <property type="component" value="Unassembled WGS sequence"/>
</dbReference>
<dbReference type="Pfam" id="PF02086">
    <property type="entry name" value="MethyltransfD12"/>
    <property type="match status" value="1"/>
</dbReference>
<dbReference type="GO" id="GO:0009307">
    <property type="term" value="P:DNA restriction-modification system"/>
    <property type="evidence" value="ECO:0007669"/>
    <property type="project" value="InterPro"/>
</dbReference>
<dbReference type="GO" id="GO:0003676">
    <property type="term" value="F:nucleic acid binding"/>
    <property type="evidence" value="ECO:0007669"/>
    <property type="project" value="InterPro"/>
</dbReference>
<sequence>MNYLGSKVRLSGFIYQEIKKSVKEQLTNLSFCDLFSGTGTVGNLFHTKVKSVLYNDREYYSYIINKAFHSSISEHAYISMLHNLNELEEVEGFIFEEYSQSGSSGRLYFNAVNGKKIDAIRIYIEQLFLSSKIDKEFYFLLLATLLVAADKVANTASVYCAYLKKLKKTALNDLKMLPILRAIEPFNHKVYKAESNDLIKRIDGDILYLDPPYIGREYSSYYHLLNTIAIYDTELKPQGKTGLRPYNTSSFCLKRSAEDSLFELLRNAQFKYIFLSYNNEGFIKPSRIAEMMSSLGEHACSSVKYPKFKSCKTNSKQYTEEYLHCLIKD</sequence>
<evidence type="ECO:0000256" key="2">
    <source>
        <dbReference type="ARBA" id="ARBA00022603"/>
    </source>
</evidence>
<evidence type="ECO:0000256" key="5">
    <source>
        <dbReference type="ARBA" id="ARBA00047942"/>
    </source>
</evidence>
<comment type="catalytic activity">
    <reaction evidence="5">
        <text>a 2'-deoxyadenosine in DNA + S-adenosyl-L-methionine = an N(6)-methyl-2'-deoxyadenosine in DNA + S-adenosyl-L-homocysteine + H(+)</text>
        <dbReference type="Rhea" id="RHEA:15197"/>
        <dbReference type="Rhea" id="RHEA-COMP:12418"/>
        <dbReference type="Rhea" id="RHEA-COMP:12419"/>
        <dbReference type="ChEBI" id="CHEBI:15378"/>
        <dbReference type="ChEBI" id="CHEBI:57856"/>
        <dbReference type="ChEBI" id="CHEBI:59789"/>
        <dbReference type="ChEBI" id="CHEBI:90615"/>
        <dbReference type="ChEBI" id="CHEBI:90616"/>
        <dbReference type="EC" id="2.1.1.72"/>
    </reaction>
</comment>
<dbReference type="OrthoDB" id="9805629at2"/>
<dbReference type="PRINTS" id="PR00505">
    <property type="entry name" value="D12N6MTFRASE"/>
</dbReference>
<dbReference type="STRING" id="1416779.SAMN05444409_1429"/>
<accession>A0A1N6FR37</accession>
<evidence type="ECO:0000313" key="7">
    <source>
        <dbReference type="Proteomes" id="UP000185207"/>
    </source>
</evidence>
<keyword evidence="3 6" id="KW-0808">Transferase</keyword>
<protein>
    <recommendedName>
        <fullName evidence="1">site-specific DNA-methyltransferase (adenine-specific)</fullName>
        <ecNumber evidence="1">2.1.1.72</ecNumber>
    </recommendedName>
</protein>
<dbReference type="RefSeq" id="WP_074234155.1">
    <property type="nucleotide sequence ID" value="NZ_FSRK01000001.1"/>
</dbReference>
<dbReference type="Gene3D" id="3.40.50.150">
    <property type="entry name" value="Vaccinia Virus protein VP39"/>
    <property type="match status" value="1"/>
</dbReference>
<dbReference type="SUPFAM" id="SSF53335">
    <property type="entry name" value="S-adenosyl-L-methionine-dependent methyltransferases"/>
    <property type="match status" value="1"/>
</dbReference>
<evidence type="ECO:0000256" key="3">
    <source>
        <dbReference type="ARBA" id="ARBA00022679"/>
    </source>
</evidence>
<proteinExistence type="predicted"/>
<organism evidence="6 7">
    <name type="scientific">Epilithonimonas zeae</name>
    <dbReference type="NCBI Taxonomy" id="1416779"/>
    <lineage>
        <taxon>Bacteria</taxon>
        <taxon>Pseudomonadati</taxon>
        <taxon>Bacteroidota</taxon>
        <taxon>Flavobacteriia</taxon>
        <taxon>Flavobacteriales</taxon>
        <taxon>Weeksellaceae</taxon>
        <taxon>Chryseobacterium group</taxon>
        <taxon>Epilithonimonas</taxon>
    </lineage>
</organism>